<dbReference type="NCBIfam" id="TIGR00530">
    <property type="entry name" value="AGP_acyltrn"/>
    <property type="match status" value="1"/>
</dbReference>
<dbReference type="GO" id="GO:0016020">
    <property type="term" value="C:membrane"/>
    <property type="evidence" value="ECO:0007669"/>
    <property type="project" value="InterPro"/>
</dbReference>
<keyword evidence="11" id="KW-1208">Phospholipid metabolism</keyword>
<evidence type="ECO:0000259" key="13">
    <source>
        <dbReference type="SMART" id="SM00563"/>
    </source>
</evidence>
<comment type="pathway">
    <text evidence="2">Phospholipid metabolism; CDP-diacylglycerol biosynthesis; CDP-diacylglycerol from sn-glycerol 3-phosphate: step 2/3.</text>
</comment>
<dbReference type="GO" id="GO:0016024">
    <property type="term" value="P:CDP-diacylglycerol biosynthetic process"/>
    <property type="evidence" value="ECO:0007669"/>
    <property type="project" value="UniProtKB-UniPathway"/>
</dbReference>
<comment type="caution">
    <text evidence="14">The sequence shown here is derived from an EMBL/GenBank/DDBJ whole genome shotgun (WGS) entry which is preliminary data.</text>
</comment>
<dbReference type="UniPathway" id="UPA00557">
    <property type="reaction ID" value="UER00613"/>
</dbReference>
<dbReference type="RefSeq" id="WP_116651563.1">
    <property type="nucleotide sequence ID" value="NZ_QUZK01000046.1"/>
</dbReference>
<dbReference type="GO" id="GO:0006654">
    <property type="term" value="P:phosphatidic acid biosynthetic process"/>
    <property type="evidence" value="ECO:0007669"/>
    <property type="project" value="TreeGrafter"/>
</dbReference>
<dbReference type="OrthoDB" id="9812274at2"/>
<comment type="similarity">
    <text evidence="4 11">Belongs to the 1-acyl-sn-glycerol-3-phosphate acyltransferase family.</text>
</comment>
<protein>
    <recommendedName>
        <fullName evidence="6 11">1-acyl-sn-glycerol-3-phosphate acyltransferase</fullName>
        <ecNumber evidence="5 11">2.3.1.51</ecNumber>
    </recommendedName>
</protein>
<evidence type="ECO:0000313" key="15">
    <source>
        <dbReference type="Proteomes" id="UP000260351"/>
    </source>
</evidence>
<keyword evidence="12" id="KW-0472">Membrane</keyword>
<evidence type="ECO:0000256" key="6">
    <source>
        <dbReference type="ARBA" id="ARBA00016139"/>
    </source>
</evidence>
<organism evidence="14 15">
    <name type="scientific">Wenzhouxiangella sediminis</name>
    <dbReference type="NCBI Taxonomy" id="1792836"/>
    <lineage>
        <taxon>Bacteria</taxon>
        <taxon>Pseudomonadati</taxon>
        <taxon>Pseudomonadota</taxon>
        <taxon>Gammaproteobacteria</taxon>
        <taxon>Chromatiales</taxon>
        <taxon>Wenzhouxiangellaceae</taxon>
        <taxon>Wenzhouxiangella</taxon>
    </lineage>
</organism>
<dbReference type="EC" id="2.3.1.51" evidence="5 11"/>
<evidence type="ECO:0000256" key="4">
    <source>
        <dbReference type="ARBA" id="ARBA00008655"/>
    </source>
</evidence>
<keyword evidence="9 11" id="KW-0443">Lipid metabolism</keyword>
<comment type="catalytic activity">
    <reaction evidence="1 11">
        <text>a 1-acyl-sn-glycero-3-phosphate + an acyl-CoA = a 1,2-diacyl-sn-glycero-3-phosphate + CoA</text>
        <dbReference type="Rhea" id="RHEA:19709"/>
        <dbReference type="ChEBI" id="CHEBI:57287"/>
        <dbReference type="ChEBI" id="CHEBI:57970"/>
        <dbReference type="ChEBI" id="CHEBI:58342"/>
        <dbReference type="ChEBI" id="CHEBI:58608"/>
        <dbReference type="EC" id="2.3.1.51"/>
    </reaction>
</comment>
<dbReference type="AlphaFoldDB" id="A0A3E1K680"/>
<keyword evidence="7 11" id="KW-0444">Lipid biosynthesis</keyword>
<keyword evidence="11" id="KW-0594">Phospholipid biosynthesis</keyword>
<evidence type="ECO:0000256" key="10">
    <source>
        <dbReference type="ARBA" id="ARBA00023315"/>
    </source>
</evidence>
<evidence type="ECO:0000256" key="1">
    <source>
        <dbReference type="ARBA" id="ARBA00001141"/>
    </source>
</evidence>
<keyword evidence="12" id="KW-0812">Transmembrane</keyword>
<dbReference type="Pfam" id="PF01553">
    <property type="entry name" value="Acyltransferase"/>
    <property type="match status" value="1"/>
</dbReference>
<evidence type="ECO:0000256" key="3">
    <source>
        <dbReference type="ARBA" id="ARBA00005189"/>
    </source>
</evidence>
<evidence type="ECO:0000256" key="12">
    <source>
        <dbReference type="SAM" id="Phobius"/>
    </source>
</evidence>
<evidence type="ECO:0000256" key="8">
    <source>
        <dbReference type="ARBA" id="ARBA00022679"/>
    </source>
</evidence>
<gene>
    <name evidence="14" type="ORF">DZC52_12950</name>
</gene>
<evidence type="ECO:0000313" key="14">
    <source>
        <dbReference type="EMBL" id="RFF29537.1"/>
    </source>
</evidence>
<dbReference type="InterPro" id="IPR004552">
    <property type="entry name" value="AGP_acyltrans"/>
</dbReference>
<dbReference type="SMART" id="SM00563">
    <property type="entry name" value="PlsC"/>
    <property type="match status" value="1"/>
</dbReference>
<comment type="pathway">
    <text evidence="3">Lipid metabolism.</text>
</comment>
<evidence type="ECO:0000256" key="5">
    <source>
        <dbReference type="ARBA" id="ARBA00013211"/>
    </source>
</evidence>
<keyword evidence="15" id="KW-1185">Reference proteome</keyword>
<proteinExistence type="inferred from homology"/>
<feature type="transmembrane region" description="Helical" evidence="12">
    <location>
        <begin position="34"/>
        <end position="57"/>
    </location>
</feature>
<keyword evidence="12" id="KW-1133">Transmembrane helix</keyword>
<dbReference type="EMBL" id="QUZK01000046">
    <property type="protein sequence ID" value="RFF29537.1"/>
    <property type="molecule type" value="Genomic_DNA"/>
</dbReference>
<dbReference type="PANTHER" id="PTHR10434">
    <property type="entry name" value="1-ACYL-SN-GLYCEROL-3-PHOSPHATE ACYLTRANSFERASE"/>
    <property type="match status" value="1"/>
</dbReference>
<evidence type="ECO:0000256" key="7">
    <source>
        <dbReference type="ARBA" id="ARBA00022516"/>
    </source>
</evidence>
<dbReference type="InterPro" id="IPR002123">
    <property type="entry name" value="Plipid/glycerol_acylTrfase"/>
</dbReference>
<evidence type="ECO:0000256" key="2">
    <source>
        <dbReference type="ARBA" id="ARBA00004728"/>
    </source>
</evidence>
<keyword evidence="8 11" id="KW-0808">Transferase</keyword>
<dbReference type="Proteomes" id="UP000260351">
    <property type="component" value="Unassembled WGS sequence"/>
</dbReference>
<dbReference type="GO" id="GO:0003841">
    <property type="term" value="F:1-acylglycerol-3-phosphate O-acyltransferase activity"/>
    <property type="evidence" value="ECO:0007669"/>
    <property type="project" value="UniProtKB-UniRule"/>
</dbReference>
<feature type="domain" description="Phospholipid/glycerol acyltransferase" evidence="13">
    <location>
        <begin position="98"/>
        <end position="212"/>
    </location>
</feature>
<accession>A0A3E1K680</accession>
<dbReference type="PANTHER" id="PTHR10434:SF64">
    <property type="entry name" value="1-ACYL-SN-GLYCEROL-3-PHOSPHATE ACYLTRANSFERASE-RELATED"/>
    <property type="match status" value="1"/>
</dbReference>
<reference evidence="14 15" key="1">
    <citation type="submission" date="2018-08" db="EMBL/GenBank/DDBJ databases">
        <title>Wenzhouxiangella salilacus sp. nov., a novel bacterium isolated from a saline lake in Xinjiang Province, China.</title>
        <authorList>
            <person name="Han S."/>
        </authorList>
    </citation>
    <scope>NUCLEOTIDE SEQUENCE [LARGE SCALE GENOMIC DNA]</scope>
    <source>
        <strain evidence="14 15">XDB06</strain>
    </source>
</reference>
<dbReference type="SUPFAM" id="SSF69593">
    <property type="entry name" value="Glycerol-3-phosphate (1)-acyltransferase"/>
    <property type="match status" value="1"/>
</dbReference>
<name>A0A3E1K680_9GAMM</name>
<sequence length="265" mass="28514">MEEQRQGGAADSVGRGRSEGLPPLPDWLWWPVNAAQLMVTLAWSAAGICLALLVRLLTGSDRIPLRMAAWMWSPVLLRGAGARLEVSGLDNVDFSRPCMLVANHQSMIEVCALFSAVPVPLRFMLKDSLGRIPFLGAYTRAMGMILLRRGNPSEVARQLERAADLLRDGHTLAAFPEGTRSRDGSVGPFKGGAFRAAIRAGVPVVPVAIDGSGKVMPPGGFAIRPGRIHLAFGSPIATENLGVGDRHVLARRARAAVNEMKRRLD</sequence>
<evidence type="ECO:0000256" key="9">
    <source>
        <dbReference type="ARBA" id="ARBA00023098"/>
    </source>
</evidence>
<dbReference type="CDD" id="cd07989">
    <property type="entry name" value="LPLAT_AGPAT-like"/>
    <property type="match status" value="1"/>
</dbReference>
<evidence type="ECO:0000256" key="11">
    <source>
        <dbReference type="RuleBase" id="RU361267"/>
    </source>
</evidence>
<keyword evidence="10 11" id="KW-0012">Acyltransferase</keyword>
<comment type="domain">
    <text evidence="11">The HXXXXD motif is essential for acyltransferase activity and may constitute the binding site for the phosphate moiety of the glycerol-3-phosphate.</text>
</comment>